<reference evidence="1 2" key="1">
    <citation type="submission" date="2019-09" db="EMBL/GenBank/DDBJ databases">
        <title>A chromosome-level genome assembly of the Chinese tupelo Nyssa sinensis.</title>
        <authorList>
            <person name="Yang X."/>
            <person name="Kang M."/>
            <person name="Yang Y."/>
            <person name="Xiong H."/>
            <person name="Wang M."/>
            <person name="Zhang Z."/>
            <person name="Wang Z."/>
            <person name="Wu H."/>
            <person name="Ma T."/>
            <person name="Liu J."/>
            <person name="Xi Z."/>
        </authorList>
    </citation>
    <scope>NUCLEOTIDE SEQUENCE [LARGE SCALE GENOMIC DNA]</scope>
    <source>
        <strain evidence="1">J267</strain>
        <tissue evidence="1">Leaf</tissue>
    </source>
</reference>
<proteinExistence type="predicted"/>
<dbReference type="Proteomes" id="UP000325577">
    <property type="component" value="Linkage Group LG2"/>
</dbReference>
<evidence type="ECO:0000313" key="1">
    <source>
        <dbReference type="EMBL" id="KAA8531439.1"/>
    </source>
</evidence>
<gene>
    <name evidence="1" type="ORF">F0562_006208</name>
</gene>
<evidence type="ECO:0000313" key="2">
    <source>
        <dbReference type="Proteomes" id="UP000325577"/>
    </source>
</evidence>
<protein>
    <submittedName>
        <fullName evidence="1">Uncharacterized protein</fullName>
    </submittedName>
</protein>
<name>A0A5J5AMJ0_9ASTE</name>
<dbReference type="EMBL" id="CM018043">
    <property type="protein sequence ID" value="KAA8531439.1"/>
    <property type="molecule type" value="Genomic_DNA"/>
</dbReference>
<dbReference type="AlphaFoldDB" id="A0A5J5AMJ0"/>
<organism evidence="1 2">
    <name type="scientific">Nyssa sinensis</name>
    <dbReference type="NCBI Taxonomy" id="561372"/>
    <lineage>
        <taxon>Eukaryota</taxon>
        <taxon>Viridiplantae</taxon>
        <taxon>Streptophyta</taxon>
        <taxon>Embryophyta</taxon>
        <taxon>Tracheophyta</taxon>
        <taxon>Spermatophyta</taxon>
        <taxon>Magnoliopsida</taxon>
        <taxon>eudicotyledons</taxon>
        <taxon>Gunneridae</taxon>
        <taxon>Pentapetalae</taxon>
        <taxon>asterids</taxon>
        <taxon>Cornales</taxon>
        <taxon>Nyssaceae</taxon>
        <taxon>Nyssa</taxon>
    </lineage>
</organism>
<accession>A0A5J5AMJ0</accession>
<sequence length="117" mass="12975">MHSRFSPDTMTCEYLPFGVQGIRIDLGMNSSGYLLERSSYGNALHLLVPGLCSEKDARNFLDSNPSVIHIINPISLAKPAKWYCFEYLLLYPSKKNSVSRTTINNGKAVRANGTGFS</sequence>
<keyword evidence="2" id="KW-1185">Reference proteome</keyword>